<name>A0A5B0PG65_PUCGR</name>
<proteinExistence type="predicted"/>
<feature type="compositionally biased region" description="Basic and acidic residues" evidence="1">
    <location>
        <begin position="25"/>
        <end position="35"/>
    </location>
</feature>
<dbReference type="AlphaFoldDB" id="A0A5B0PG65"/>
<dbReference type="EMBL" id="VDEP01000372">
    <property type="protein sequence ID" value="KAA1095481.1"/>
    <property type="molecule type" value="Genomic_DNA"/>
</dbReference>
<feature type="compositionally biased region" description="Low complexity" evidence="1">
    <location>
        <begin position="60"/>
        <end position="71"/>
    </location>
</feature>
<accession>A0A5B0PG65</accession>
<evidence type="ECO:0000256" key="1">
    <source>
        <dbReference type="SAM" id="MobiDB-lite"/>
    </source>
</evidence>
<evidence type="ECO:0000313" key="3">
    <source>
        <dbReference type="EMBL" id="KAA1099812.1"/>
    </source>
</evidence>
<feature type="region of interest" description="Disordered" evidence="1">
    <location>
        <begin position="25"/>
        <end position="102"/>
    </location>
</feature>
<reference evidence="4 5" key="1">
    <citation type="submission" date="2019-05" db="EMBL/GenBank/DDBJ databases">
        <title>Emergence of the Ug99 lineage of the wheat stem rust pathogen through somatic hybridization.</title>
        <authorList>
            <person name="Li F."/>
            <person name="Upadhyaya N.M."/>
            <person name="Sperschneider J."/>
            <person name="Matny O."/>
            <person name="Nguyen-Phuc H."/>
            <person name="Mago R."/>
            <person name="Raley C."/>
            <person name="Miller M.E."/>
            <person name="Silverstein K.A.T."/>
            <person name="Henningsen E."/>
            <person name="Hirsch C.D."/>
            <person name="Visser B."/>
            <person name="Pretorius Z.A."/>
            <person name="Steffenson B.J."/>
            <person name="Schwessinger B."/>
            <person name="Dodds P.N."/>
            <person name="Figueroa M."/>
        </authorList>
    </citation>
    <scope>NUCLEOTIDE SEQUENCE [LARGE SCALE GENOMIC DNA]</scope>
    <source>
        <strain evidence="3">21-0</strain>
        <strain evidence="2 5">Ug99</strain>
    </source>
</reference>
<evidence type="ECO:0000313" key="4">
    <source>
        <dbReference type="Proteomes" id="UP000324748"/>
    </source>
</evidence>
<organism evidence="3 4">
    <name type="scientific">Puccinia graminis f. sp. tritici</name>
    <dbReference type="NCBI Taxonomy" id="56615"/>
    <lineage>
        <taxon>Eukaryota</taxon>
        <taxon>Fungi</taxon>
        <taxon>Dikarya</taxon>
        <taxon>Basidiomycota</taxon>
        <taxon>Pucciniomycotina</taxon>
        <taxon>Pucciniomycetes</taxon>
        <taxon>Pucciniales</taxon>
        <taxon>Pucciniaceae</taxon>
        <taxon>Puccinia</taxon>
    </lineage>
</organism>
<gene>
    <name evidence="3" type="ORF">PGT21_021513</name>
    <name evidence="2" type="ORF">PGTUg99_033083</name>
</gene>
<evidence type="ECO:0000313" key="2">
    <source>
        <dbReference type="EMBL" id="KAA1095481.1"/>
    </source>
</evidence>
<sequence length="150" mass="16978">MTPTPRSKFMIESFLDIFATHHDPHYSPTNRDGHSPTEWATARQKRLNSDSTPTKRTIEPSPSLGQPSGSSNNHSNSRLTKTPGHGMWRQSGPSSGRGKREEPEWYIKKFMDRSADHRVVAALAVALRTYEITQVPQKNHSIPPPRIHIF</sequence>
<evidence type="ECO:0000313" key="5">
    <source>
        <dbReference type="Proteomes" id="UP000325313"/>
    </source>
</evidence>
<keyword evidence="4" id="KW-1185">Reference proteome</keyword>
<dbReference type="Proteomes" id="UP000325313">
    <property type="component" value="Unassembled WGS sequence"/>
</dbReference>
<protein>
    <submittedName>
        <fullName evidence="3">Uncharacterized protein</fullName>
    </submittedName>
</protein>
<comment type="caution">
    <text evidence="3">The sequence shown here is derived from an EMBL/GenBank/DDBJ whole genome shotgun (WGS) entry which is preliminary data.</text>
</comment>
<dbReference type="EMBL" id="VSWC01000054">
    <property type="protein sequence ID" value="KAA1099812.1"/>
    <property type="molecule type" value="Genomic_DNA"/>
</dbReference>
<dbReference type="Proteomes" id="UP000324748">
    <property type="component" value="Unassembled WGS sequence"/>
</dbReference>